<evidence type="ECO:0000256" key="2">
    <source>
        <dbReference type="ARBA" id="ARBA00004752"/>
    </source>
</evidence>
<sequence>MAQRQTLPSIFIYLALMFALLVAASAQAASALIPAPPQVAARAYLVMDADTGHLIAADRETERFPPASLTKMMTSYIVEYEISKGNISEEDLVLVSEKAWRTGGSRMFIQEGTQVKVGDLLRGVIIQSGNDASVALAEHIAGSERAFADLMNQHARLLGMENTHFVNATGLPAEDHYSSAEDLAKLAKALITRFPEHYAIYAQKYFTYNNIRQPNRNKLLWRDDSVDGIKTGHTDEAGYCLVSSAQRDGMRLISVVMGTDSEEARARESQKLLSYGFRYYRTHQLYEAGDVLKDTKVWAGARDQVRLGLTEDLAVTVPRGKTDQLEATLELDKVIKAPVAQGEELGRVRVTLDGETVTSVPLVALEPVQEGGLFKRIWHAIMLFFIGLIS</sequence>
<dbReference type="Gene3D" id="2.60.410.10">
    <property type="entry name" value="D-Ala-D-Ala carboxypeptidase, C-terminal domain"/>
    <property type="match status" value="1"/>
</dbReference>
<dbReference type="PANTHER" id="PTHR21581:SF6">
    <property type="entry name" value="TRAFFICKING PROTEIN PARTICLE COMPLEX SUBUNIT 12"/>
    <property type="match status" value="1"/>
</dbReference>
<feature type="chain" id="PRO_5045205688" description="serine-type D-Ala-D-Ala carboxypeptidase" evidence="14">
    <location>
        <begin position="29"/>
        <end position="390"/>
    </location>
</feature>
<evidence type="ECO:0000256" key="4">
    <source>
        <dbReference type="ARBA" id="ARBA00012448"/>
    </source>
</evidence>
<comment type="pathway">
    <text evidence="2">Cell wall biogenesis; peptidoglycan biosynthesis.</text>
</comment>
<organism evidence="16 17">
    <name type="scientific">Marinobacterium alkalitolerans</name>
    <dbReference type="NCBI Taxonomy" id="1542925"/>
    <lineage>
        <taxon>Bacteria</taxon>
        <taxon>Pseudomonadati</taxon>
        <taxon>Pseudomonadota</taxon>
        <taxon>Gammaproteobacteria</taxon>
        <taxon>Oceanospirillales</taxon>
        <taxon>Oceanospirillaceae</taxon>
        <taxon>Marinobacterium</taxon>
    </lineage>
</organism>
<evidence type="ECO:0000256" key="11">
    <source>
        <dbReference type="ARBA" id="ARBA00023316"/>
    </source>
</evidence>
<feature type="domain" description="Peptidase S11 D-Ala-D-Ala carboxypeptidase A C-terminal" evidence="15">
    <location>
        <begin position="280"/>
        <end position="370"/>
    </location>
</feature>
<evidence type="ECO:0000256" key="13">
    <source>
        <dbReference type="RuleBase" id="RU004016"/>
    </source>
</evidence>
<feature type="signal peptide" evidence="14">
    <location>
        <begin position="1"/>
        <end position="28"/>
    </location>
</feature>
<dbReference type="GO" id="GO:0004180">
    <property type="term" value="F:carboxypeptidase activity"/>
    <property type="evidence" value="ECO:0007669"/>
    <property type="project" value="UniProtKB-KW"/>
</dbReference>
<dbReference type="InterPro" id="IPR037167">
    <property type="entry name" value="Peptidase_S11_C_sf"/>
</dbReference>
<proteinExistence type="inferred from homology"/>
<evidence type="ECO:0000256" key="10">
    <source>
        <dbReference type="ARBA" id="ARBA00022984"/>
    </source>
</evidence>
<comment type="catalytic activity">
    <reaction evidence="12">
        <text>Preferential cleavage: (Ac)2-L-Lys-D-Ala-|-D-Ala. Also transpeptidation of peptidyl-alanyl moieties that are N-acyl substituents of D-alanine.</text>
        <dbReference type="EC" id="3.4.16.4"/>
    </reaction>
</comment>
<dbReference type="InterPro" id="IPR015956">
    <property type="entry name" value="Peniciliin-bd_prot_C_sf"/>
</dbReference>
<dbReference type="SUPFAM" id="SSF69189">
    <property type="entry name" value="Penicillin-binding protein associated domain"/>
    <property type="match status" value="1"/>
</dbReference>
<keyword evidence="11" id="KW-0961">Cell wall biogenesis/degradation</keyword>
<keyword evidence="6" id="KW-0645">Protease</keyword>
<comment type="function">
    <text evidence="1">Removes C-terminal D-alanyl residues from sugar-peptide cell wall precursors.</text>
</comment>
<dbReference type="Proteomes" id="UP000810171">
    <property type="component" value="Unassembled WGS sequence"/>
</dbReference>
<dbReference type="PRINTS" id="PR00725">
    <property type="entry name" value="DADACBPTASE1"/>
</dbReference>
<evidence type="ECO:0000313" key="17">
    <source>
        <dbReference type="Proteomes" id="UP000810171"/>
    </source>
</evidence>
<dbReference type="SMART" id="SM00936">
    <property type="entry name" value="PBP5_C"/>
    <property type="match status" value="1"/>
</dbReference>
<dbReference type="Pfam" id="PF07943">
    <property type="entry name" value="PBP5_C"/>
    <property type="match status" value="1"/>
</dbReference>
<evidence type="ECO:0000256" key="9">
    <source>
        <dbReference type="ARBA" id="ARBA00022960"/>
    </source>
</evidence>
<evidence type="ECO:0000256" key="7">
    <source>
        <dbReference type="ARBA" id="ARBA00022729"/>
    </source>
</evidence>
<keyword evidence="10" id="KW-0573">Peptidoglycan synthesis</keyword>
<dbReference type="InterPro" id="IPR018044">
    <property type="entry name" value="Peptidase_S11"/>
</dbReference>
<dbReference type="EMBL" id="JACVEW010000006">
    <property type="protein sequence ID" value="MBP0048185.1"/>
    <property type="molecule type" value="Genomic_DNA"/>
</dbReference>
<keyword evidence="5 16" id="KW-0121">Carboxypeptidase</keyword>
<evidence type="ECO:0000256" key="3">
    <source>
        <dbReference type="ARBA" id="ARBA00007164"/>
    </source>
</evidence>
<dbReference type="SUPFAM" id="SSF56601">
    <property type="entry name" value="beta-lactamase/transpeptidase-like"/>
    <property type="match status" value="1"/>
</dbReference>
<dbReference type="InterPro" id="IPR012907">
    <property type="entry name" value="Peptidase_S11_C"/>
</dbReference>
<name>A0ABS3Z900_9GAMM</name>
<dbReference type="RefSeq" id="WP_209286799.1">
    <property type="nucleotide sequence ID" value="NZ_JACVEW010000006.1"/>
</dbReference>
<evidence type="ECO:0000256" key="6">
    <source>
        <dbReference type="ARBA" id="ARBA00022670"/>
    </source>
</evidence>
<evidence type="ECO:0000256" key="12">
    <source>
        <dbReference type="ARBA" id="ARBA00034000"/>
    </source>
</evidence>
<keyword evidence="9" id="KW-0133">Cell shape</keyword>
<comment type="caution">
    <text evidence="16">The sequence shown here is derived from an EMBL/GenBank/DDBJ whole genome shotgun (WGS) entry which is preliminary data.</text>
</comment>
<evidence type="ECO:0000256" key="8">
    <source>
        <dbReference type="ARBA" id="ARBA00022801"/>
    </source>
</evidence>
<keyword evidence="7 14" id="KW-0732">Signal</keyword>
<protein>
    <recommendedName>
        <fullName evidence="4">serine-type D-Ala-D-Ala carboxypeptidase</fullName>
        <ecNumber evidence="4">3.4.16.4</ecNumber>
    </recommendedName>
</protein>
<dbReference type="EC" id="3.4.16.4" evidence="4"/>
<dbReference type="InterPro" id="IPR012338">
    <property type="entry name" value="Beta-lactam/transpept-like"/>
</dbReference>
<dbReference type="PANTHER" id="PTHR21581">
    <property type="entry name" value="D-ALANYL-D-ALANINE CARBOXYPEPTIDASE"/>
    <property type="match status" value="1"/>
</dbReference>
<evidence type="ECO:0000313" key="16">
    <source>
        <dbReference type="EMBL" id="MBP0048185.1"/>
    </source>
</evidence>
<keyword evidence="17" id="KW-1185">Reference proteome</keyword>
<dbReference type="InterPro" id="IPR001967">
    <property type="entry name" value="Peptidase_S11_N"/>
</dbReference>
<evidence type="ECO:0000256" key="1">
    <source>
        <dbReference type="ARBA" id="ARBA00003217"/>
    </source>
</evidence>
<dbReference type="Gene3D" id="3.40.710.10">
    <property type="entry name" value="DD-peptidase/beta-lactamase superfamily"/>
    <property type="match status" value="1"/>
</dbReference>
<reference evidence="16 17" key="1">
    <citation type="submission" date="2020-09" db="EMBL/GenBank/DDBJ databases">
        <authorList>
            <person name="Tanuku N.R.S."/>
        </authorList>
    </citation>
    <scope>NUCLEOTIDE SEQUENCE [LARGE SCALE GENOMIC DNA]</scope>
    <source>
        <strain evidence="16 17">AK62</strain>
    </source>
</reference>
<comment type="similarity">
    <text evidence="3 13">Belongs to the peptidase S11 family.</text>
</comment>
<keyword evidence="8" id="KW-0378">Hydrolase</keyword>
<evidence type="ECO:0000259" key="15">
    <source>
        <dbReference type="SMART" id="SM00936"/>
    </source>
</evidence>
<accession>A0ABS3Z900</accession>
<evidence type="ECO:0000256" key="14">
    <source>
        <dbReference type="SAM" id="SignalP"/>
    </source>
</evidence>
<gene>
    <name evidence="16" type="ORF">H9C73_05510</name>
</gene>
<evidence type="ECO:0000256" key="5">
    <source>
        <dbReference type="ARBA" id="ARBA00022645"/>
    </source>
</evidence>
<dbReference type="Pfam" id="PF00768">
    <property type="entry name" value="Peptidase_S11"/>
    <property type="match status" value="1"/>
</dbReference>